<dbReference type="EMBL" id="JAULJE010000006">
    <property type="protein sequence ID" value="KAK1342013.1"/>
    <property type="molecule type" value="Genomic_DNA"/>
</dbReference>
<feature type="compositionally biased region" description="Basic and acidic residues" evidence="1">
    <location>
        <begin position="156"/>
        <end position="174"/>
    </location>
</feature>
<sequence>METLERTPCFRVVSPCPEADASREAAMESVFSLGRRWIRTRTQRQGRLRRHSESSTRAKERPKRVKEEPQLVHEDPSPTPSREGPVSHTTEGQRRPEVRAATWGSGEPGPMGAGRRTPPPEPHRPHQPPTSKLLSPNRRKALFNSVLQCCACGNRTRTEDLEPKDAEPKGEKLRRTSPGGRLAPPVTPKVHAESWRQSWRHVHLQSPCHL</sequence>
<comment type="caution">
    <text evidence="2">The sequence shown here is derived from an EMBL/GenBank/DDBJ whole genome shotgun (WGS) entry which is preliminary data.</text>
</comment>
<feature type="compositionally biased region" description="Basic residues" evidence="1">
    <location>
        <begin position="36"/>
        <end position="50"/>
    </location>
</feature>
<dbReference type="Proteomes" id="UP001177744">
    <property type="component" value="Unassembled WGS sequence"/>
</dbReference>
<feature type="compositionally biased region" description="Basic and acidic residues" evidence="1">
    <location>
        <begin position="51"/>
        <end position="76"/>
    </location>
</feature>
<proteinExistence type="predicted"/>
<evidence type="ECO:0000256" key="1">
    <source>
        <dbReference type="SAM" id="MobiDB-lite"/>
    </source>
</evidence>
<name>A0AA40LS69_CNENI</name>
<gene>
    <name evidence="2" type="ORF">QTO34_016766</name>
</gene>
<dbReference type="AlphaFoldDB" id="A0AA40LS69"/>
<evidence type="ECO:0000313" key="2">
    <source>
        <dbReference type="EMBL" id="KAK1342013.1"/>
    </source>
</evidence>
<evidence type="ECO:0000313" key="3">
    <source>
        <dbReference type="Proteomes" id="UP001177744"/>
    </source>
</evidence>
<protein>
    <submittedName>
        <fullName evidence="2">Uncharacterized protein</fullName>
    </submittedName>
</protein>
<organism evidence="2 3">
    <name type="scientific">Cnephaeus nilssonii</name>
    <name type="common">Northern bat</name>
    <name type="synonym">Eptesicus nilssonii</name>
    <dbReference type="NCBI Taxonomy" id="3371016"/>
    <lineage>
        <taxon>Eukaryota</taxon>
        <taxon>Metazoa</taxon>
        <taxon>Chordata</taxon>
        <taxon>Craniata</taxon>
        <taxon>Vertebrata</taxon>
        <taxon>Euteleostomi</taxon>
        <taxon>Mammalia</taxon>
        <taxon>Eutheria</taxon>
        <taxon>Laurasiatheria</taxon>
        <taxon>Chiroptera</taxon>
        <taxon>Yangochiroptera</taxon>
        <taxon>Vespertilionidae</taxon>
        <taxon>Cnephaeus</taxon>
    </lineage>
</organism>
<keyword evidence="3" id="KW-1185">Reference proteome</keyword>
<feature type="region of interest" description="Disordered" evidence="1">
    <location>
        <begin position="156"/>
        <end position="189"/>
    </location>
</feature>
<feature type="region of interest" description="Disordered" evidence="1">
    <location>
        <begin position="36"/>
        <end position="139"/>
    </location>
</feature>
<accession>A0AA40LS69</accession>
<reference evidence="2" key="1">
    <citation type="submission" date="2023-06" db="EMBL/GenBank/DDBJ databases">
        <title>Reference genome for the Northern bat (Eptesicus nilssonii), a most northern bat species.</title>
        <authorList>
            <person name="Laine V.N."/>
            <person name="Pulliainen A.T."/>
            <person name="Lilley T.M."/>
        </authorList>
    </citation>
    <scope>NUCLEOTIDE SEQUENCE</scope>
    <source>
        <strain evidence="2">BLF_Eptnil</strain>
        <tissue evidence="2">Kidney</tissue>
    </source>
</reference>